<gene>
    <name evidence="1" type="ORF">G6Z34_10805</name>
</gene>
<proteinExistence type="predicted"/>
<sequence length="102" mass="12056">MSKKILKEEKVNLENKIEEDSTQDFNSKMTIFYSPKTGKIAHVPDGKQDMDYFAEDKDDFNYEFLVVEKDLYIKNNPEKFIVQDGEVRLKLNPELDKYNVAR</sequence>
<reference evidence="1 2" key="1">
    <citation type="submission" date="2020-02" db="EMBL/GenBank/DDBJ databases">
        <title>Genomic Insights into the Phylogeny and Genetic Plasticity of the Human and Animal Enteric Pathogen Clostridium perfringens.</title>
        <authorList>
            <person name="Feng Y."/>
            <person name="Hu Y."/>
        </authorList>
    </citation>
    <scope>NUCLEOTIDE SEQUENCE [LARGE SCALE GENOMIC DNA]</scope>
    <source>
        <strain evidence="1 2">CP-40</strain>
    </source>
</reference>
<dbReference type="EMBL" id="JAALLZ010000004">
    <property type="protein sequence ID" value="NGU30596.1"/>
    <property type="molecule type" value="Genomic_DNA"/>
</dbReference>
<evidence type="ECO:0000313" key="2">
    <source>
        <dbReference type="Proteomes" id="UP000481454"/>
    </source>
</evidence>
<name>A0AAP6WQ08_CLOPF</name>
<protein>
    <submittedName>
        <fullName evidence="1">Uncharacterized protein</fullName>
    </submittedName>
</protein>
<dbReference type="Proteomes" id="UP000481454">
    <property type="component" value="Unassembled WGS sequence"/>
</dbReference>
<organism evidence="1 2">
    <name type="scientific">Clostridium perfringens</name>
    <dbReference type="NCBI Taxonomy" id="1502"/>
    <lineage>
        <taxon>Bacteria</taxon>
        <taxon>Bacillati</taxon>
        <taxon>Bacillota</taxon>
        <taxon>Clostridia</taxon>
        <taxon>Eubacteriales</taxon>
        <taxon>Clostridiaceae</taxon>
        <taxon>Clostridium</taxon>
    </lineage>
</organism>
<comment type="caution">
    <text evidence="1">The sequence shown here is derived from an EMBL/GenBank/DDBJ whole genome shotgun (WGS) entry which is preliminary data.</text>
</comment>
<dbReference type="AlphaFoldDB" id="A0AAP6WQ08"/>
<accession>A0AAP6WQ08</accession>
<dbReference type="RefSeq" id="WP_003459560.1">
    <property type="nucleotide sequence ID" value="NZ_CATNWX010000006.1"/>
</dbReference>
<evidence type="ECO:0000313" key="1">
    <source>
        <dbReference type="EMBL" id="NGU30596.1"/>
    </source>
</evidence>